<dbReference type="NCBIfam" id="TIGR04399">
    <property type="entry name" value="acc_Sec_SLAP"/>
    <property type="match status" value="1"/>
</dbReference>
<keyword evidence="2" id="KW-1185">Reference proteome</keyword>
<dbReference type="RefSeq" id="WP_269925724.1">
    <property type="nucleotide sequence ID" value="NZ_JAMKBJ010000003.1"/>
</dbReference>
<evidence type="ECO:0000313" key="2">
    <source>
        <dbReference type="Proteomes" id="UP001152173"/>
    </source>
</evidence>
<sequence length="298" mass="33289">MGIFSIFKKTDKTGADSTVESNALLNVDETSDQSEEVSTALSLHPAWDVPKEQQYVFSFLSNELEPLKPNQISLSGIDIERDDHTQAWLVKAFLRTSLATPITLNTAELVLIDQNEKVVAVKEFNLAELGELPATSARPWVFVFEQPTLKGDLPEEGWRLAFNVQSLVPHKIELDPAWEEALSNEQKDGLKKIVESLPKLHDREVNFSGFQAKVQPDGTLAVSLFIRNGHSQQITLEQLPLEVLDANGKIVAQGAFTIDQLKVNANTSKPWTFLFPKEMVINKDPDMSKWTVRVPQSA</sequence>
<gene>
    <name evidence="1" type="ORF">M9R32_05455</name>
</gene>
<proteinExistence type="predicted"/>
<dbReference type="InterPro" id="IPR030911">
    <property type="entry name" value="Sec_acc_SLAP"/>
</dbReference>
<dbReference type="InterPro" id="IPR030910">
    <property type="entry name" value="SLAP_dom"/>
</dbReference>
<dbReference type="NCBIfam" id="TIGR04398">
    <property type="entry name" value="SLAP_DUP"/>
    <property type="match status" value="2"/>
</dbReference>
<protein>
    <submittedName>
        <fullName evidence="1">Accessory Sec system S-layer assembly protein</fullName>
    </submittedName>
</protein>
<comment type="caution">
    <text evidence="1">The sequence shown here is derived from an EMBL/GenBank/DDBJ whole genome shotgun (WGS) entry which is preliminary data.</text>
</comment>
<dbReference type="Proteomes" id="UP001152173">
    <property type="component" value="Unassembled WGS sequence"/>
</dbReference>
<evidence type="ECO:0000313" key="1">
    <source>
        <dbReference type="EMBL" id="MCZ8536628.1"/>
    </source>
</evidence>
<accession>A0A9X3RDR4</accession>
<dbReference type="EMBL" id="JAMKBJ010000003">
    <property type="protein sequence ID" value="MCZ8536628.1"/>
    <property type="molecule type" value="Genomic_DNA"/>
</dbReference>
<dbReference type="AlphaFoldDB" id="A0A9X3RDR4"/>
<name>A0A9X3RDR4_9BACL</name>
<organism evidence="1 2">
    <name type="scientific">Paenisporosarcina quisquiliarum</name>
    <dbReference type="NCBI Taxonomy" id="365346"/>
    <lineage>
        <taxon>Bacteria</taxon>
        <taxon>Bacillati</taxon>
        <taxon>Bacillota</taxon>
        <taxon>Bacilli</taxon>
        <taxon>Bacillales</taxon>
        <taxon>Caryophanaceae</taxon>
        <taxon>Paenisporosarcina</taxon>
    </lineage>
</organism>
<reference evidence="1" key="1">
    <citation type="submission" date="2022-05" db="EMBL/GenBank/DDBJ databases">
        <authorList>
            <person name="Colautti A."/>
            <person name="Iacumin L."/>
        </authorList>
    </citation>
    <scope>NUCLEOTIDE SEQUENCE</scope>
    <source>
        <strain evidence="1">SK 55</strain>
    </source>
</reference>